<sequence>MKGMREEKEKSHRKSPRDLLTVRTVRISLKLPNLSSLKSVVYHKLLLAPNDELTRNLDLLFNLVSELHGI</sequence>
<dbReference type="AlphaFoldDB" id="A0A151WWZ9"/>
<protein>
    <submittedName>
        <fullName evidence="1">Uncharacterized protein</fullName>
    </submittedName>
</protein>
<evidence type="ECO:0000313" key="1">
    <source>
        <dbReference type="EMBL" id="KYQ52191.1"/>
    </source>
</evidence>
<reference evidence="1 2" key="1">
    <citation type="submission" date="2015-09" db="EMBL/GenBank/DDBJ databases">
        <title>Trachymyrmex zeteki WGS genome.</title>
        <authorList>
            <person name="Nygaard S."/>
            <person name="Hu H."/>
            <person name="Boomsma J."/>
            <person name="Zhang G."/>
        </authorList>
    </citation>
    <scope>NUCLEOTIDE SEQUENCE [LARGE SCALE GENOMIC DNA]</scope>
    <source>
        <strain evidence="1">Tzet28-1</strain>
        <tissue evidence="1">Whole body</tissue>
    </source>
</reference>
<keyword evidence="2" id="KW-1185">Reference proteome</keyword>
<proteinExistence type="predicted"/>
<evidence type="ECO:0000313" key="2">
    <source>
        <dbReference type="Proteomes" id="UP000075809"/>
    </source>
</evidence>
<accession>A0A151WWZ9</accession>
<dbReference type="Proteomes" id="UP000075809">
    <property type="component" value="Unassembled WGS sequence"/>
</dbReference>
<organism evidence="1 2">
    <name type="scientific">Mycetomoellerius zeteki</name>
    <dbReference type="NCBI Taxonomy" id="64791"/>
    <lineage>
        <taxon>Eukaryota</taxon>
        <taxon>Metazoa</taxon>
        <taxon>Ecdysozoa</taxon>
        <taxon>Arthropoda</taxon>
        <taxon>Hexapoda</taxon>
        <taxon>Insecta</taxon>
        <taxon>Pterygota</taxon>
        <taxon>Neoptera</taxon>
        <taxon>Endopterygota</taxon>
        <taxon>Hymenoptera</taxon>
        <taxon>Apocrita</taxon>
        <taxon>Aculeata</taxon>
        <taxon>Formicoidea</taxon>
        <taxon>Formicidae</taxon>
        <taxon>Myrmicinae</taxon>
        <taxon>Mycetomoellerius</taxon>
    </lineage>
</organism>
<gene>
    <name evidence="1" type="ORF">ALC60_08806</name>
</gene>
<name>A0A151WWZ9_9HYME</name>
<dbReference type="EMBL" id="KQ982691">
    <property type="protein sequence ID" value="KYQ52191.1"/>
    <property type="molecule type" value="Genomic_DNA"/>
</dbReference>